<evidence type="ECO:0000313" key="2">
    <source>
        <dbReference type="EMBL" id="KHK63012.1"/>
    </source>
</evidence>
<sequence>MKTAMIIVALLGFSSVVAAQDGAANTQPVEQYGYGTHLDVAKVISEDPVPDVCAVVPTYMTYQDSQGKQHVLAYDVMGRCSQG</sequence>
<reference evidence="3" key="1">
    <citation type="submission" date="2015-03" db="EMBL/GenBank/DDBJ databases">
        <title>Pseudomonas frederiksbergensis hydrocarbon degrader.</title>
        <authorList>
            <person name="Brown L.M."/>
            <person name="Ruiz O.N."/>
            <person name="Mueller S."/>
            <person name="Gunasekera T.S."/>
        </authorList>
    </citation>
    <scope>NUCLEOTIDE SEQUENCE [LARGE SCALE GENOMIC DNA]</scope>
    <source>
        <strain evidence="3">SI8</strain>
    </source>
</reference>
<dbReference type="Pfam" id="PF10976">
    <property type="entry name" value="DUF2790"/>
    <property type="match status" value="1"/>
</dbReference>
<feature type="signal peptide" evidence="1">
    <location>
        <begin position="1"/>
        <end position="19"/>
    </location>
</feature>
<keyword evidence="1" id="KW-0732">Signal</keyword>
<gene>
    <name evidence="2" type="ORF">JZ00_19655</name>
</gene>
<evidence type="ECO:0000313" key="3">
    <source>
        <dbReference type="Proteomes" id="UP000030949"/>
    </source>
</evidence>
<dbReference type="InterPro" id="IPR021245">
    <property type="entry name" value="DUF2790"/>
</dbReference>
<dbReference type="Proteomes" id="UP000030949">
    <property type="component" value="Unassembled WGS sequence"/>
</dbReference>
<name>A0A0B1Z0T6_9PSED</name>
<dbReference type="AlphaFoldDB" id="A0A0B1Z0T6"/>
<dbReference type="EMBL" id="JQGJ01000013">
    <property type="protein sequence ID" value="KHK63012.1"/>
    <property type="molecule type" value="Genomic_DNA"/>
</dbReference>
<feature type="chain" id="PRO_5002085216" evidence="1">
    <location>
        <begin position="20"/>
        <end position="83"/>
    </location>
</feature>
<organism evidence="2 3">
    <name type="scientific">Pseudomonas frederiksbergensis</name>
    <dbReference type="NCBI Taxonomy" id="104087"/>
    <lineage>
        <taxon>Bacteria</taxon>
        <taxon>Pseudomonadati</taxon>
        <taxon>Pseudomonadota</taxon>
        <taxon>Gammaproteobacteria</taxon>
        <taxon>Pseudomonadales</taxon>
        <taxon>Pseudomonadaceae</taxon>
        <taxon>Pseudomonas</taxon>
    </lineage>
</organism>
<dbReference type="GO" id="GO:0016853">
    <property type="term" value="F:isomerase activity"/>
    <property type="evidence" value="ECO:0007669"/>
    <property type="project" value="UniProtKB-KW"/>
</dbReference>
<dbReference type="RefSeq" id="WP_039592936.1">
    <property type="nucleotide sequence ID" value="NZ_CP142104.1"/>
</dbReference>
<proteinExistence type="predicted"/>
<dbReference type="OrthoDB" id="6903763at2"/>
<keyword evidence="2" id="KW-0413">Isomerase</keyword>
<comment type="caution">
    <text evidence="2">The sequence shown here is derived from an EMBL/GenBank/DDBJ whole genome shotgun (WGS) entry which is preliminary data.</text>
</comment>
<dbReference type="Gene3D" id="2.30.140.50">
    <property type="entry name" value="Protein of unknown function DUF2790"/>
    <property type="match status" value="1"/>
</dbReference>
<evidence type="ECO:0000256" key="1">
    <source>
        <dbReference type="SAM" id="SignalP"/>
    </source>
</evidence>
<protein>
    <submittedName>
        <fullName evidence="2">Topoisomerase II</fullName>
    </submittedName>
</protein>
<accession>A0A0B1Z0T6</accession>